<feature type="transmembrane region" description="Helical" evidence="7">
    <location>
        <begin position="49"/>
        <end position="70"/>
    </location>
</feature>
<proteinExistence type="inferred from homology"/>
<keyword evidence="5 7" id="KW-0472">Membrane</keyword>
<dbReference type="Proteomes" id="UP000678393">
    <property type="component" value="Unassembled WGS sequence"/>
</dbReference>
<evidence type="ECO:0000256" key="5">
    <source>
        <dbReference type="ARBA" id="ARBA00023136"/>
    </source>
</evidence>
<dbReference type="InterPro" id="IPR000425">
    <property type="entry name" value="MIP"/>
</dbReference>
<dbReference type="PANTHER" id="PTHR19139">
    <property type="entry name" value="AQUAPORIN TRANSPORTER"/>
    <property type="match status" value="1"/>
</dbReference>
<feature type="transmembrane region" description="Helical" evidence="7">
    <location>
        <begin position="20"/>
        <end position="42"/>
    </location>
</feature>
<evidence type="ECO:0000256" key="4">
    <source>
        <dbReference type="ARBA" id="ARBA00022989"/>
    </source>
</evidence>
<dbReference type="AlphaFoldDB" id="A0A8S3YGE7"/>
<dbReference type="OrthoDB" id="3222at2759"/>
<dbReference type="PANTHER" id="PTHR19139:SF199">
    <property type="entry name" value="MIP17260P"/>
    <property type="match status" value="1"/>
</dbReference>
<dbReference type="Gene3D" id="1.20.1080.10">
    <property type="entry name" value="Glycerol uptake facilitator protein"/>
    <property type="match status" value="1"/>
</dbReference>
<comment type="similarity">
    <text evidence="2 6">Belongs to the MIP/aquaporin (TC 1.A.8) family.</text>
</comment>
<organism evidence="8 9">
    <name type="scientific">Candidula unifasciata</name>
    <dbReference type="NCBI Taxonomy" id="100452"/>
    <lineage>
        <taxon>Eukaryota</taxon>
        <taxon>Metazoa</taxon>
        <taxon>Spiralia</taxon>
        <taxon>Lophotrochozoa</taxon>
        <taxon>Mollusca</taxon>
        <taxon>Gastropoda</taxon>
        <taxon>Heterobranchia</taxon>
        <taxon>Euthyneura</taxon>
        <taxon>Panpulmonata</taxon>
        <taxon>Eupulmonata</taxon>
        <taxon>Stylommatophora</taxon>
        <taxon>Helicina</taxon>
        <taxon>Helicoidea</taxon>
        <taxon>Geomitridae</taxon>
        <taxon>Candidula</taxon>
    </lineage>
</organism>
<accession>A0A8S3YGE7</accession>
<keyword evidence="4 7" id="KW-1133">Transmembrane helix</keyword>
<evidence type="ECO:0000313" key="8">
    <source>
        <dbReference type="EMBL" id="CAG5116137.1"/>
    </source>
</evidence>
<evidence type="ECO:0000256" key="2">
    <source>
        <dbReference type="ARBA" id="ARBA00006175"/>
    </source>
</evidence>
<dbReference type="PRINTS" id="PR00783">
    <property type="entry name" value="MINTRINSICP"/>
</dbReference>
<evidence type="ECO:0008006" key="10">
    <source>
        <dbReference type="Google" id="ProtNLM"/>
    </source>
</evidence>
<evidence type="ECO:0000313" key="9">
    <source>
        <dbReference type="Proteomes" id="UP000678393"/>
    </source>
</evidence>
<feature type="transmembrane region" description="Helical" evidence="7">
    <location>
        <begin position="139"/>
        <end position="158"/>
    </location>
</feature>
<protein>
    <recommendedName>
        <fullName evidence="10">Aquaporin</fullName>
    </recommendedName>
</protein>
<dbReference type="GO" id="GO:0005886">
    <property type="term" value="C:plasma membrane"/>
    <property type="evidence" value="ECO:0007669"/>
    <property type="project" value="TreeGrafter"/>
</dbReference>
<feature type="transmembrane region" description="Helical" evidence="7">
    <location>
        <begin position="76"/>
        <end position="94"/>
    </location>
</feature>
<dbReference type="Pfam" id="PF00230">
    <property type="entry name" value="MIP"/>
    <property type="match status" value="1"/>
</dbReference>
<name>A0A8S3YGE7_9EUPU</name>
<dbReference type="InterPro" id="IPR023271">
    <property type="entry name" value="Aquaporin-like"/>
</dbReference>
<reference evidence="8" key="1">
    <citation type="submission" date="2021-04" db="EMBL/GenBank/DDBJ databases">
        <authorList>
            <consortium name="Molecular Ecology Group"/>
        </authorList>
    </citation>
    <scope>NUCLEOTIDE SEQUENCE</scope>
</reference>
<comment type="subcellular location">
    <subcellularLocation>
        <location evidence="1">Membrane</location>
        <topology evidence="1">Multi-pass membrane protein</topology>
    </subcellularLocation>
</comment>
<gene>
    <name evidence="8" type="ORF">CUNI_LOCUS1695</name>
</gene>
<comment type="caution">
    <text evidence="8">The sequence shown here is derived from an EMBL/GenBank/DDBJ whole genome shotgun (WGS) entry which is preliminary data.</text>
</comment>
<keyword evidence="9" id="KW-1185">Reference proteome</keyword>
<feature type="transmembrane region" description="Helical" evidence="7">
    <location>
        <begin position="101"/>
        <end position="119"/>
    </location>
</feature>
<dbReference type="EMBL" id="CAJHNH020000215">
    <property type="protein sequence ID" value="CAG5116137.1"/>
    <property type="molecule type" value="Genomic_DNA"/>
</dbReference>
<dbReference type="CDD" id="cd00333">
    <property type="entry name" value="MIP"/>
    <property type="match status" value="1"/>
</dbReference>
<dbReference type="InterPro" id="IPR034294">
    <property type="entry name" value="Aquaporin_transptr"/>
</dbReference>
<evidence type="ECO:0000256" key="7">
    <source>
        <dbReference type="SAM" id="Phobius"/>
    </source>
</evidence>
<dbReference type="GO" id="GO:0015250">
    <property type="term" value="F:water channel activity"/>
    <property type="evidence" value="ECO:0007669"/>
    <property type="project" value="TreeGrafter"/>
</dbReference>
<sequence length="277" mass="30059">MTNNLRAFLGFHELSTVHFYKALLCEFLGTGILIVSTCGSIVSMDAGRVVSTFSTAMTSGMTVAYIVWTFNHVSGAHINPVVTFAFMITGIVSLTKTVGYILSQCIGAVTGAAIIWYMLPPSWRGNLGSTVFHEDVTLAQGFFIEVISTFIMVLGVFATSDRYRTDHSGSLPLTIGLIVFMESAWAGKLTGCSMNPARSLGPAVLSGSWDHHWVYWLAPALGSSCGSLLYQHVLAESPQEANTSIHIDPSDPHHENPSYLKKFTDKTIIVQPAVSQF</sequence>
<evidence type="ECO:0000256" key="3">
    <source>
        <dbReference type="ARBA" id="ARBA00022692"/>
    </source>
</evidence>
<dbReference type="SUPFAM" id="SSF81338">
    <property type="entry name" value="Aquaporin-like"/>
    <property type="match status" value="1"/>
</dbReference>
<evidence type="ECO:0000256" key="6">
    <source>
        <dbReference type="RuleBase" id="RU000477"/>
    </source>
</evidence>
<evidence type="ECO:0000256" key="1">
    <source>
        <dbReference type="ARBA" id="ARBA00004141"/>
    </source>
</evidence>
<keyword evidence="6" id="KW-0813">Transport</keyword>
<dbReference type="NCBIfam" id="TIGR00861">
    <property type="entry name" value="MIP"/>
    <property type="match status" value="1"/>
</dbReference>
<keyword evidence="3 6" id="KW-0812">Transmembrane</keyword>